<name>A0A836FEV8_9HYME</name>
<feature type="domain" description="Mos1 transposase HTH" evidence="1">
    <location>
        <begin position="2"/>
        <end position="37"/>
    </location>
</feature>
<dbReference type="SUPFAM" id="SSF46785">
    <property type="entry name" value="Winged helix' DNA-binding domain"/>
    <property type="match status" value="1"/>
</dbReference>
<dbReference type="InterPro" id="IPR041426">
    <property type="entry name" value="Mos1_HTH"/>
</dbReference>
<sequence length="209" mass="24489">MKKSAAEAHRMLLNTYDEVAISERMCRGWFQRFKNGDFDVEDRHSSRREKVFKDAELEALLDQDSCQNQEELARSLGVTQQAISKRLKVMHDKVILQHDNARPHVVKVVKTYLETLKWEILPHLPYSPDVAPSDYHLFRSMTHDLADQHFRSYEEVKNHDKYHSYPRAAKIIKGHLYVDDLLTGTETIEETRKIRDKIIALLAKSEFVV</sequence>
<proteinExistence type="predicted"/>
<comment type="caution">
    <text evidence="2">The sequence shown here is derived from an EMBL/GenBank/DDBJ whole genome shotgun (WGS) entry which is preliminary data.</text>
</comment>
<evidence type="ECO:0000259" key="1">
    <source>
        <dbReference type="Pfam" id="PF17906"/>
    </source>
</evidence>
<dbReference type="Gene3D" id="1.10.10.1450">
    <property type="match status" value="1"/>
</dbReference>
<dbReference type="InterPro" id="IPR036388">
    <property type="entry name" value="WH-like_DNA-bd_sf"/>
</dbReference>
<dbReference type="AlphaFoldDB" id="A0A836FEV8"/>
<feature type="non-terminal residue" evidence="2">
    <location>
        <position position="209"/>
    </location>
</feature>
<dbReference type="Proteomes" id="UP000668214">
    <property type="component" value="Unassembled WGS sequence"/>
</dbReference>
<dbReference type="Pfam" id="PF17906">
    <property type="entry name" value="HTH_48"/>
    <property type="match status" value="1"/>
</dbReference>
<evidence type="ECO:0000313" key="2">
    <source>
        <dbReference type="EMBL" id="KAG5323790.1"/>
    </source>
</evidence>
<keyword evidence="3" id="KW-1185">Reference proteome</keyword>
<dbReference type="InterPro" id="IPR052709">
    <property type="entry name" value="Transposase-MT_Hybrid"/>
</dbReference>
<dbReference type="InterPro" id="IPR036390">
    <property type="entry name" value="WH_DNA-bd_sf"/>
</dbReference>
<feature type="non-terminal residue" evidence="2">
    <location>
        <position position="1"/>
    </location>
</feature>
<dbReference type="PANTHER" id="PTHR46060">
    <property type="entry name" value="MARINER MOS1 TRANSPOSASE-LIKE PROTEIN"/>
    <property type="match status" value="1"/>
</dbReference>
<dbReference type="EMBL" id="JAANIA010000498">
    <property type="protein sequence ID" value="KAG5323790.1"/>
    <property type="molecule type" value="Genomic_DNA"/>
</dbReference>
<dbReference type="Gene3D" id="1.10.10.10">
    <property type="entry name" value="Winged helix-like DNA-binding domain superfamily/Winged helix DNA-binding domain"/>
    <property type="match status" value="1"/>
</dbReference>
<evidence type="ECO:0000313" key="3">
    <source>
        <dbReference type="Proteomes" id="UP000668214"/>
    </source>
</evidence>
<protein>
    <submittedName>
        <fullName evidence="2">MOS1T transposase</fullName>
    </submittedName>
</protein>
<accession>A0A836FEV8</accession>
<gene>
    <name evidence="2" type="ORF">G6Z78_0007280</name>
</gene>
<organism evidence="2 3">
    <name type="scientific">Pseudoatta argentina</name>
    <dbReference type="NCBI Taxonomy" id="621737"/>
    <lineage>
        <taxon>Eukaryota</taxon>
        <taxon>Metazoa</taxon>
        <taxon>Ecdysozoa</taxon>
        <taxon>Arthropoda</taxon>
        <taxon>Hexapoda</taxon>
        <taxon>Insecta</taxon>
        <taxon>Pterygota</taxon>
        <taxon>Neoptera</taxon>
        <taxon>Endopterygota</taxon>
        <taxon>Hymenoptera</taxon>
        <taxon>Apocrita</taxon>
        <taxon>Aculeata</taxon>
        <taxon>Formicoidea</taxon>
        <taxon>Formicidae</taxon>
        <taxon>Myrmicinae</taxon>
        <taxon>Pseudoatta</taxon>
    </lineage>
</organism>
<dbReference type="PANTHER" id="PTHR46060:SF1">
    <property type="entry name" value="MARINER MOS1 TRANSPOSASE-LIKE PROTEIN"/>
    <property type="match status" value="1"/>
</dbReference>
<reference evidence="2" key="1">
    <citation type="submission" date="2020-02" db="EMBL/GenBank/DDBJ databases">
        <title>Relaxed selection underlies rapid genomic changes in the transitions from sociality to social parasitism in ants.</title>
        <authorList>
            <person name="Bi X."/>
        </authorList>
    </citation>
    <scope>NUCLEOTIDE SEQUENCE</scope>
    <source>
        <strain evidence="2">BGI-DK2014c</strain>
        <tissue evidence="2">Whole body</tissue>
    </source>
</reference>